<dbReference type="EMBL" id="CAJNOQ010060928">
    <property type="protein sequence ID" value="CAF1670945.1"/>
    <property type="molecule type" value="Genomic_DNA"/>
</dbReference>
<dbReference type="Proteomes" id="UP000681722">
    <property type="component" value="Unassembled WGS sequence"/>
</dbReference>
<dbReference type="AlphaFoldDB" id="A0A816G9U2"/>
<feature type="non-terminal residue" evidence="2">
    <location>
        <position position="1"/>
    </location>
</feature>
<gene>
    <name evidence="2" type="ORF">GPM918_LOCUS46315</name>
    <name evidence="3" type="ORF">SRO942_LOCUS50224</name>
</gene>
<evidence type="ECO:0000313" key="4">
    <source>
        <dbReference type="Proteomes" id="UP000663829"/>
    </source>
</evidence>
<name>A0A816G9U2_9BILA</name>
<evidence type="ECO:0000256" key="1">
    <source>
        <dbReference type="SAM" id="MobiDB-lite"/>
    </source>
</evidence>
<sequence length="125" mass="13882">MFGTPKSQNRALSQIQFNKSPSVLSTTSKHATVATTTSLIESRETYSGHSQLKIRKSTENVIEDDIFNHSDNGNESEDSGSGNENQQPPFAFLSTRTIVRPTKRKKLSASAGKQVKRARFEPQQQ</sequence>
<feature type="compositionally biased region" description="Polar residues" evidence="1">
    <location>
        <begin position="69"/>
        <end position="88"/>
    </location>
</feature>
<evidence type="ECO:0000313" key="2">
    <source>
        <dbReference type="EMBL" id="CAF1670945.1"/>
    </source>
</evidence>
<reference evidence="2" key="1">
    <citation type="submission" date="2021-02" db="EMBL/GenBank/DDBJ databases">
        <authorList>
            <person name="Nowell W R."/>
        </authorList>
    </citation>
    <scope>NUCLEOTIDE SEQUENCE</scope>
</reference>
<feature type="region of interest" description="Disordered" evidence="1">
    <location>
        <begin position="63"/>
        <end position="125"/>
    </location>
</feature>
<evidence type="ECO:0000313" key="3">
    <source>
        <dbReference type="EMBL" id="CAF4644472.1"/>
    </source>
</evidence>
<comment type="caution">
    <text evidence="2">The sequence shown here is derived from an EMBL/GenBank/DDBJ whole genome shotgun (WGS) entry which is preliminary data.</text>
</comment>
<accession>A0A816G9U2</accession>
<protein>
    <submittedName>
        <fullName evidence="2">Uncharacterized protein</fullName>
    </submittedName>
</protein>
<proteinExistence type="predicted"/>
<dbReference type="Proteomes" id="UP000663829">
    <property type="component" value="Unassembled WGS sequence"/>
</dbReference>
<keyword evidence="4" id="KW-1185">Reference proteome</keyword>
<dbReference type="EMBL" id="CAJOBC010140652">
    <property type="protein sequence ID" value="CAF4644472.1"/>
    <property type="molecule type" value="Genomic_DNA"/>
</dbReference>
<organism evidence="2 4">
    <name type="scientific">Didymodactylos carnosus</name>
    <dbReference type="NCBI Taxonomy" id="1234261"/>
    <lineage>
        <taxon>Eukaryota</taxon>
        <taxon>Metazoa</taxon>
        <taxon>Spiralia</taxon>
        <taxon>Gnathifera</taxon>
        <taxon>Rotifera</taxon>
        <taxon>Eurotatoria</taxon>
        <taxon>Bdelloidea</taxon>
        <taxon>Philodinida</taxon>
        <taxon>Philodinidae</taxon>
        <taxon>Didymodactylos</taxon>
    </lineage>
</organism>